<evidence type="ECO:0000313" key="3">
    <source>
        <dbReference type="Proteomes" id="UP000297776"/>
    </source>
</evidence>
<accession>A0A4Y8L9V7</accession>
<feature type="transmembrane region" description="Helical" evidence="1">
    <location>
        <begin position="200"/>
        <end position="219"/>
    </location>
</feature>
<dbReference type="RefSeq" id="WP_134382481.1">
    <property type="nucleotide sequence ID" value="NZ_SORX01000010.1"/>
</dbReference>
<feature type="transmembrane region" description="Helical" evidence="1">
    <location>
        <begin position="132"/>
        <end position="157"/>
    </location>
</feature>
<feature type="transmembrane region" description="Helical" evidence="1">
    <location>
        <begin position="449"/>
        <end position="471"/>
    </location>
</feature>
<dbReference type="Proteomes" id="UP000297776">
    <property type="component" value="Unassembled WGS sequence"/>
</dbReference>
<protein>
    <submittedName>
        <fullName evidence="2">Uncharacterized protein</fullName>
    </submittedName>
</protein>
<comment type="caution">
    <text evidence="2">The sequence shown here is derived from an EMBL/GenBank/DDBJ whole genome shotgun (WGS) entry which is preliminary data.</text>
</comment>
<feature type="transmembrane region" description="Helical" evidence="1">
    <location>
        <begin position="518"/>
        <end position="535"/>
    </location>
</feature>
<keyword evidence="1" id="KW-0472">Membrane</keyword>
<keyword evidence="1" id="KW-0812">Transmembrane</keyword>
<feature type="transmembrane region" description="Helical" evidence="1">
    <location>
        <begin position="492"/>
        <end position="512"/>
    </location>
</feature>
<feature type="transmembrane region" description="Helical" evidence="1">
    <location>
        <begin position="343"/>
        <end position="362"/>
    </location>
</feature>
<evidence type="ECO:0000256" key="1">
    <source>
        <dbReference type="SAM" id="Phobius"/>
    </source>
</evidence>
<feature type="transmembrane region" description="Helical" evidence="1">
    <location>
        <begin position="423"/>
        <end position="443"/>
    </location>
</feature>
<feature type="transmembrane region" description="Helical" evidence="1">
    <location>
        <begin position="83"/>
        <end position="111"/>
    </location>
</feature>
<evidence type="ECO:0000313" key="2">
    <source>
        <dbReference type="EMBL" id="TFD99439.1"/>
    </source>
</evidence>
<proteinExistence type="predicted"/>
<feature type="transmembrane region" description="Helical" evidence="1">
    <location>
        <begin position="260"/>
        <end position="281"/>
    </location>
</feature>
<dbReference type="AlphaFoldDB" id="A0A4Y8L9V7"/>
<feature type="transmembrane region" description="Helical" evidence="1">
    <location>
        <begin position="374"/>
        <end position="393"/>
    </location>
</feature>
<feature type="transmembrane region" description="Helical" evidence="1">
    <location>
        <begin position="163"/>
        <end position="188"/>
    </location>
</feature>
<gene>
    <name evidence="2" type="ORF">E2626_14365</name>
</gene>
<sequence>MNNFATLRLLDRFAPLFRRAGIDYPMLRLILGMKLTMDTRRVPTVFAQSKVKEGKNYFIRSLWIYALYGLAVIPFLFIDDYFFQLSIIFGILMFILMTSMVSDFSSVLLDVRDRNMMMTKPVDQRTISTAKMLHITLYMSLLTIATTGIPLFVSLYVNGFGFFLLFLAELILLNFLILMMTALVYFAILQFFDGEKLKNVINFMQIALTLGIILGYQLVARSFQFTSLDVTFTPSWWQLFTPPVWFGALHEALLTGERSLFVLLLAALAVIVPVIAMILYVKMIPAFESSLHKLSTVEQGKEKRTNRLKQIFLRFIAPNQEERNFMNFSFAMMKNEREFKLKVYPQVGFTFVIPFLFMFTTSENGSFEALREGSSYYLFYFTLLVIPTVISMVKYSGAYKGSWIYAAMPLKDRMLIDRGLTKSVLVMFYLPAMLILTPVFIWIFSGRIWLDLVVIIATAILYAAICTLALNGKSLPFSQPFSVAQHQEGIKAFVMMLVIGGFCLIHVLFNNWAFGLEIYAVILLIAILIVWTLGFRKIRFDT</sequence>
<dbReference type="OrthoDB" id="2659138at2"/>
<reference evidence="2 3" key="1">
    <citation type="submission" date="2019-03" db="EMBL/GenBank/DDBJ databases">
        <authorList>
            <person name="Yang Y."/>
        </authorList>
    </citation>
    <scope>NUCLEOTIDE SEQUENCE [LARGE SCALE GENOMIC DNA]</scope>
    <source>
        <strain evidence="2 3">ASL-1</strain>
    </source>
</reference>
<name>A0A4Y8L9V7_9BACL</name>
<dbReference type="EMBL" id="SORX01000010">
    <property type="protein sequence ID" value="TFD99439.1"/>
    <property type="molecule type" value="Genomic_DNA"/>
</dbReference>
<feature type="transmembrane region" description="Helical" evidence="1">
    <location>
        <begin position="57"/>
        <end position="77"/>
    </location>
</feature>
<organism evidence="2 3">
    <name type="scientific">Jeotgalibacillus salarius</name>
    <dbReference type="NCBI Taxonomy" id="546023"/>
    <lineage>
        <taxon>Bacteria</taxon>
        <taxon>Bacillati</taxon>
        <taxon>Bacillota</taxon>
        <taxon>Bacilli</taxon>
        <taxon>Bacillales</taxon>
        <taxon>Caryophanaceae</taxon>
        <taxon>Jeotgalibacillus</taxon>
    </lineage>
</organism>
<keyword evidence="1" id="KW-1133">Transmembrane helix</keyword>
<keyword evidence="3" id="KW-1185">Reference proteome</keyword>